<keyword evidence="2" id="KW-1185">Reference proteome</keyword>
<evidence type="ECO:0000313" key="1">
    <source>
        <dbReference type="EMBL" id="KAH8014391.1"/>
    </source>
</evidence>
<name>A0ACB8G4A9_9SAUR</name>
<dbReference type="Proteomes" id="UP000827872">
    <property type="component" value="Linkage Group LG02"/>
</dbReference>
<organism evidence="1 2">
    <name type="scientific">Sphaerodactylus townsendi</name>
    <dbReference type="NCBI Taxonomy" id="933632"/>
    <lineage>
        <taxon>Eukaryota</taxon>
        <taxon>Metazoa</taxon>
        <taxon>Chordata</taxon>
        <taxon>Craniata</taxon>
        <taxon>Vertebrata</taxon>
        <taxon>Euteleostomi</taxon>
        <taxon>Lepidosauria</taxon>
        <taxon>Squamata</taxon>
        <taxon>Bifurcata</taxon>
        <taxon>Gekkota</taxon>
        <taxon>Sphaerodactylidae</taxon>
        <taxon>Sphaerodactylus</taxon>
    </lineage>
</organism>
<gene>
    <name evidence="1" type="ORF">K3G42_028884</name>
</gene>
<proteinExistence type="predicted"/>
<reference evidence="1" key="1">
    <citation type="submission" date="2021-08" db="EMBL/GenBank/DDBJ databases">
        <title>The first chromosome-level gecko genome reveals the dynamic sex chromosomes of Neotropical dwarf geckos (Sphaerodactylidae: Sphaerodactylus).</title>
        <authorList>
            <person name="Pinto B.J."/>
            <person name="Keating S.E."/>
            <person name="Gamble T."/>
        </authorList>
    </citation>
    <scope>NUCLEOTIDE SEQUENCE</scope>
    <source>
        <strain evidence="1">TG3544</strain>
    </source>
</reference>
<sequence>MHMSNQFDWGCTGQQGSLLSATENYFPRAADIIINILYWHHKHSLFKREILFKCSYLFSELFVYSMCEEMTCGLKGHFNHFFPSGQEGDGRHFNFLPASPQPSF</sequence>
<dbReference type="EMBL" id="CM037615">
    <property type="protein sequence ID" value="KAH8014391.1"/>
    <property type="molecule type" value="Genomic_DNA"/>
</dbReference>
<evidence type="ECO:0000313" key="2">
    <source>
        <dbReference type="Proteomes" id="UP000827872"/>
    </source>
</evidence>
<accession>A0ACB8G4A9</accession>
<protein>
    <submittedName>
        <fullName evidence="1">Uncharacterized protein</fullName>
    </submittedName>
</protein>
<comment type="caution">
    <text evidence="1">The sequence shown here is derived from an EMBL/GenBank/DDBJ whole genome shotgun (WGS) entry which is preliminary data.</text>
</comment>